<keyword evidence="2" id="KW-1185">Reference proteome</keyword>
<protein>
    <submittedName>
        <fullName evidence="1">Uncharacterized protein</fullName>
    </submittedName>
</protein>
<evidence type="ECO:0000313" key="2">
    <source>
        <dbReference type="Proteomes" id="UP001385951"/>
    </source>
</evidence>
<reference evidence="1 2" key="1">
    <citation type="submission" date="2022-09" db="EMBL/GenBank/DDBJ databases">
        <authorList>
            <person name="Palmer J.M."/>
        </authorList>
    </citation>
    <scope>NUCLEOTIDE SEQUENCE [LARGE SCALE GENOMIC DNA]</scope>
    <source>
        <strain evidence="1 2">DSM 7382</strain>
    </source>
</reference>
<sequence length="144" mass="16172">MIGFALHRNICISRISSDFGWMSTYVVFHNECTSTSASASTSAPVCRITPPRIPVSSTQRQRLAAVASFRKAFEDPAVGHRFHLQGSTCEILPYPYPRLTNSEQYVFNDTCPTLSGIQPRPARINHRVLHSTLFESLCDISRDR</sequence>
<name>A0AAW0G7S8_9APHY</name>
<evidence type="ECO:0000313" key="1">
    <source>
        <dbReference type="EMBL" id="KAK7687602.1"/>
    </source>
</evidence>
<dbReference type="AlphaFoldDB" id="A0AAW0G7S8"/>
<proteinExistence type="predicted"/>
<organism evidence="1 2">
    <name type="scientific">Cerrena zonata</name>
    <dbReference type="NCBI Taxonomy" id="2478898"/>
    <lineage>
        <taxon>Eukaryota</taxon>
        <taxon>Fungi</taxon>
        <taxon>Dikarya</taxon>
        <taxon>Basidiomycota</taxon>
        <taxon>Agaricomycotina</taxon>
        <taxon>Agaricomycetes</taxon>
        <taxon>Polyporales</taxon>
        <taxon>Cerrenaceae</taxon>
        <taxon>Cerrena</taxon>
    </lineage>
</organism>
<gene>
    <name evidence="1" type="ORF">QCA50_008816</name>
</gene>
<dbReference type="EMBL" id="JASBNA010000012">
    <property type="protein sequence ID" value="KAK7687602.1"/>
    <property type="molecule type" value="Genomic_DNA"/>
</dbReference>
<accession>A0AAW0G7S8</accession>
<dbReference type="Proteomes" id="UP001385951">
    <property type="component" value="Unassembled WGS sequence"/>
</dbReference>
<comment type="caution">
    <text evidence="1">The sequence shown here is derived from an EMBL/GenBank/DDBJ whole genome shotgun (WGS) entry which is preliminary data.</text>
</comment>